<evidence type="ECO:0000256" key="4">
    <source>
        <dbReference type="ARBA" id="ARBA00022741"/>
    </source>
</evidence>
<dbReference type="Proteomes" id="UP000541583">
    <property type="component" value="Unassembled WGS sequence"/>
</dbReference>
<keyword evidence="5" id="KW-0067">ATP-binding</keyword>
<feature type="domain" description="ABC transmembrane type-1" evidence="10">
    <location>
        <begin position="9"/>
        <end position="285"/>
    </location>
</feature>
<evidence type="ECO:0000256" key="6">
    <source>
        <dbReference type="ARBA" id="ARBA00022989"/>
    </source>
</evidence>
<proteinExistence type="predicted"/>
<dbReference type="PANTHER" id="PTHR43553:SF11">
    <property type="entry name" value="ABC TRANSPORTER ATP-BINDING_PERMEASE PROTEIN YOJI"/>
    <property type="match status" value="1"/>
</dbReference>
<dbReference type="Gene3D" id="3.40.50.300">
    <property type="entry name" value="P-loop containing nucleotide triphosphate hydrolases"/>
    <property type="match status" value="1"/>
</dbReference>
<dbReference type="InterPro" id="IPR050095">
    <property type="entry name" value="ECF_ABC_transporter_ATP-bd"/>
</dbReference>
<dbReference type="RefSeq" id="WP_076378231.1">
    <property type="nucleotide sequence ID" value="NZ_FTMG01000020.1"/>
</dbReference>
<evidence type="ECO:0000256" key="3">
    <source>
        <dbReference type="ARBA" id="ARBA00022692"/>
    </source>
</evidence>
<dbReference type="EMBL" id="JACHCB010000020">
    <property type="protein sequence ID" value="MBB6112607.1"/>
    <property type="molecule type" value="Genomic_DNA"/>
</dbReference>
<dbReference type="InterPro" id="IPR027417">
    <property type="entry name" value="P-loop_NTPase"/>
</dbReference>
<dbReference type="PROSITE" id="PS50893">
    <property type="entry name" value="ABC_TRANSPORTER_2"/>
    <property type="match status" value="1"/>
</dbReference>
<keyword evidence="3 8" id="KW-0812">Transmembrane</keyword>
<dbReference type="PANTHER" id="PTHR43553">
    <property type="entry name" value="HEAVY METAL TRANSPORTER"/>
    <property type="match status" value="1"/>
</dbReference>
<keyword evidence="6 8" id="KW-1133">Transmembrane helix</keyword>
<keyword evidence="7 8" id="KW-0472">Membrane</keyword>
<feature type="transmembrane region" description="Helical" evidence="8">
    <location>
        <begin position="9"/>
        <end position="30"/>
    </location>
</feature>
<dbReference type="InterPro" id="IPR011527">
    <property type="entry name" value="ABC1_TM_dom"/>
</dbReference>
<sequence>MFKITWKNIVFLCLIAIPNTLFTFGILYIINGIVAGKNPFYASYIGQLFFLIVVLSFGLNMFLQRKIIAFTFNAIYENELKIFTSLQQTTLRQLEAIGPERIYGIVEDVRLFAYLPSIMSGTISSLISLVICLIYYFILSFTAAMIVVSIISVMAIGYVIYNKRLFRRVQLLRKLNDLYFKVVDDTLKGFKELKLSTIKSTNLFEKFLRRNRKEVRDVEIGIVNRYLVLNLFSQYGLYLLLGIVLFVLPLLHLLNRESVISFVVILLFIIGPITNLIGMQNFYTRSYVANKRVNAFLEDLKDMPVEAERVPEEFYEEVEELRFEEITYQHQSDDFDSSFVMGPINLTIKKGETIFIIGGNGSGKSTFINCLTGLYRPSGGSIYLNGKKITNDGRYYKDKISAIFTDNHLFSRNYDNYSLKENKEYGRLLEIMKLDTVVLDDREESARRKFSKGQGKRMAMIFALLEDSPILVLDEWAADQDPYFRRYFYEKLLPQLKAQGKTIIAVTHDDAYFKYADRILKFDYGKIVRDLNGMPREGELLWEL</sequence>
<accession>A0ABR6PS42</accession>
<dbReference type="InterPro" id="IPR003439">
    <property type="entry name" value="ABC_transporter-like_ATP-bd"/>
</dbReference>
<evidence type="ECO:0000256" key="7">
    <source>
        <dbReference type="ARBA" id="ARBA00023136"/>
    </source>
</evidence>
<evidence type="ECO:0000256" key="5">
    <source>
        <dbReference type="ARBA" id="ARBA00022840"/>
    </source>
</evidence>
<dbReference type="InterPro" id="IPR005898">
    <property type="entry name" value="Cyc_pep_transpt_SyrD/YojI"/>
</dbReference>
<feature type="transmembrane region" description="Helical" evidence="8">
    <location>
        <begin position="143"/>
        <end position="161"/>
    </location>
</feature>
<evidence type="ECO:0000259" key="9">
    <source>
        <dbReference type="PROSITE" id="PS50893"/>
    </source>
</evidence>
<dbReference type="SMART" id="SM00382">
    <property type="entry name" value="AAA"/>
    <property type="match status" value="1"/>
</dbReference>
<keyword evidence="4" id="KW-0547">Nucleotide-binding</keyword>
<keyword evidence="12" id="KW-1185">Reference proteome</keyword>
<dbReference type="Pfam" id="PF00005">
    <property type="entry name" value="ABC_tran"/>
    <property type="match status" value="1"/>
</dbReference>
<evidence type="ECO:0000313" key="11">
    <source>
        <dbReference type="EMBL" id="MBB6112607.1"/>
    </source>
</evidence>
<feature type="transmembrane region" description="Helical" evidence="8">
    <location>
        <begin position="42"/>
        <end position="63"/>
    </location>
</feature>
<reference evidence="11 12" key="1">
    <citation type="submission" date="2020-08" db="EMBL/GenBank/DDBJ databases">
        <title>Genomic Encyclopedia of Type Strains, Phase IV (KMG-V): Genome sequencing to study the core and pangenomes of soil and plant-associated prokaryotes.</title>
        <authorList>
            <person name="Whitman W."/>
        </authorList>
    </citation>
    <scope>NUCLEOTIDE SEQUENCE [LARGE SCALE GENOMIC DNA]</scope>
    <source>
        <strain evidence="11 12">ANJLi2</strain>
    </source>
</reference>
<evidence type="ECO:0000313" key="12">
    <source>
        <dbReference type="Proteomes" id="UP000541583"/>
    </source>
</evidence>
<dbReference type="SUPFAM" id="SSF52540">
    <property type="entry name" value="P-loop containing nucleoside triphosphate hydrolases"/>
    <property type="match status" value="1"/>
</dbReference>
<dbReference type="PROSITE" id="PS50929">
    <property type="entry name" value="ABC_TM1F"/>
    <property type="match status" value="1"/>
</dbReference>
<feature type="transmembrane region" description="Helical" evidence="8">
    <location>
        <begin position="235"/>
        <end position="253"/>
    </location>
</feature>
<comment type="caution">
    <text evidence="11">The sequence shown here is derived from an EMBL/GenBank/DDBJ whole genome shotgun (WGS) entry which is preliminary data.</text>
</comment>
<name>A0ABR6PS42_9SPHI</name>
<comment type="subcellular location">
    <subcellularLocation>
        <location evidence="1">Cell membrane</location>
        <topology evidence="1">Multi-pass membrane protein</topology>
    </subcellularLocation>
</comment>
<dbReference type="SUPFAM" id="SSF90123">
    <property type="entry name" value="ABC transporter transmembrane region"/>
    <property type="match status" value="1"/>
</dbReference>
<gene>
    <name evidence="11" type="ORF">HDF23_005384</name>
</gene>
<dbReference type="InterPro" id="IPR003593">
    <property type="entry name" value="AAA+_ATPase"/>
</dbReference>
<evidence type="ECO:0000256" key="1">
    <source>
        <dbReference type="ARBA" id="ARBA00004651"/>
    </source>
</evidence>
<feature type="domain" description="ABC transporter" evidence="9">
    <location>
        <begin position="321"/>
        <end position="544"/>
    </location>
</feature>
<dbReference type="InterPro" id="IPR036640">
    <property type="entry name" value="ABC1_TM_sf"/>
</dbReference>
<dbReference type="NCBIfam" id="TIGR01194">
    <property type="entry name" value="cyc_pep_trnsptr"/>
    <property type="match status" value="1"/>
</dbReference>
<evidence type="ECO:0000259" key="10">
    <source>
        <dbReference type="PROSITE" id="PS50929"/>
    </source>
</evidence>
<organism evidence="11 12">
    <name type="scientific">Mucilaginibacter lappiensis</name>
    <dbReference type="NCBI Taxonomy" id="354630"/>
    <lineage>
        <taxon>Bacteria</taxon>
        <taxon>Pseudomonadati</taxon>
        <taxon>Bacteroidota</taxon>
        <taxon>Sphingobacteriia</taxon>
        <taxon>Sphingobacteriales</taxon>
        <taxon>Sphingobacteriaceae</taxon>
        <taxon>Mucilaginibacter</taxon>
    </lineage>
</organism>
<evidence type="ECO:0000256" key="2">
    <source>
        <dbReference type="ARBA" id="ARBA00022448"/>
    </source>
</evidence>
<evidence type="ECO:0000256" key="8">
    <source>
        <dbReference type="SAM" id="Phobius"/>
    </source>
</evidence>
<dbReference type="Gene3D" id="1.20.1560.10">
    <property type="entry name" value="ABC transporter type 1, transmembrane domain"/>
    <property type="match status" value="1"/>
</dbReference>
<protein>
    <submittedName>
        <fullName evidence="11">Cyclic peptide transporter</fullName>
    </submittedName>
</protein>
<feature type="transmembrane region" description="Helical" evidence="8">
    <location>
        <begin position="259"/>
        <end position="277"/>
    </location>
</feature>
<feature type="transmembrane region" description="Helical" evidence="8">
    <location>
        <begin position="111"/>
        <end position="137"/>
    </location>
</feature>
<keyword evidence="2" id="KW-0813">Transport</keyword>